<evidence type="ECO:0000313" key="1">
    <source>
        <dbReference type="EMBL" id="MDO1531947.1"/>
    </source>
</evidence>
<reference evidence="1" key="1">
    <citation type="submission" date="2023-06" db="EMBL/GenBank/DDBJ databases">
        <authorList>
            <person name="Jiang Y."/>
            <person name="Liu Q."/>
        </authorList>
    </citation>
    <scope>NUCLEOTIDE SEQUENCE</scope>
    <source>
        <strain evidence="1">CGMCC 1.12090</strain>
    </source>
</reference>
<gene>
    <name evidence="1" type="ORF">Q2T77_06580</name>
</gene>
<evidence type="ECO:0000313" key="2">
    <source>
        <dbReference type="Proteomes" id="UP001169027"/>
    </source>
</evidence>
<name>A0ABT8S0Z5_9BURK</name>
<sequence length="79" mass="8918">MARRKVSQNEYHKAWGVIGDLEHFLTLDEFGIREMQMPPAEEWIAIAEKAAEGHDKPGTVRMTMAQVLSGMPPEHKGTE</sequence>
<dbReference type="RefSeq" id="WP_301805648.1">
    <property type="nucleotide sequence ID" value="NZ_JAUJZH010000003.1"/>
</dbReference>
<keyword evidence="2" id="KW-1185">Reference proteome</keyword>
<dbReference type="Proteomes" id="UP001169027">
    <property type="component" value="Unassembled WGS sequence"/>
</dbReference>
<dbReference type="EMBL" id="JAUKVY010000003">
    <property type="protein sequence ID" value="MDO1531947.1"/>
    <property type="molecule type" value="Genomic_DNA"/>
</dbReference>
<accession>A0ABT8S0Z5</accession>
<organism evidence="1 2">
    <name type="scientific">Variovorax ginsengisoli</name>
    <dbReference type="NCBI Taxonomy" id="363844"/>
    <lineage>
        <taxon>Bacteria</taxon>
        <taxon>Pseudomonadati</taxon>
        <taxon>Pseudomonadota</taxon>
        <taxon>Betaproteobacteria</taxon>
        <taxon>Burkholderiales</taxon>
        <taxon>Comamonadaceae</taxon>
        <taxon>Variovorax</taxon>
    </lineage>
</organism>
<comment type="caution">
    <text evidence="1">The sequence shown here is derived from an EMBL/GenBank/DDBJ whole genome shotgun (WGS) entry which is preliminary data.</text>
</comment>
<protein>
    <submittedName>
        <fullName evidence="1">Uncharacterized protein</fullName>
    </submittedName>
</protein>
<proteinExistence type="predicted"/>